<feature type="compositionally biased region" description="Polar residues" evidence="1">
    <location>
        <begin position="70"/>
        <end position="88"/>
    </location>
</feature>
<sequence length="374" mass="40612">MLEFLRESLLCNTEEPPQKGGRRAVCCTGTPSQRRPAEVISSQGAPVMAKNEIPAALPWDQPRPKRDTTPLRNRSPMQSFRSTASLSQSPLGTAIACSTAALGDEGPGRGLYVAMQRGLGPREPARDRRNDGSPTRPRPSTPLRRNRPRVAACPAVSYEALSEDTLDVYMQRLARCLPQNGARSLYIRRLSRGEYEVDGCRVSITMRGGEAYAYSTNSNDELGRGETLQSYLLRAADRSLVRSMSGPSGASFNHHEVMSRVPMAPRGTASMPVHNSSPYAGVLVRAPDGGSFLLGSSFYSVPDPSAQNAEAMHLMQTQKHQLQHSSSRQASQGSFYLEAPNWRNYVPAVAPGAYPVPMQALYGHGHPSFVAVSG</sequence>
<dbReference type="EMBL" id="CAUJNA010000968">
    <property type="protein sequence ID" value="CAJ1383007.1"/>
    <property type="molecule type" value="Genomic_DNA"/>
</dbReference>
<dbReference type="AlphaFoldDB" id="A0AA36I8G3"/>
<evidence type="ECO:0000256" key="1">
    <source>
        <dbReference type="SAM" id="MobiDB-lite"/>
    </source>
</evidence>
<name>A0AA36I8G3_9DINO</name>
<keyword evidence="3" id="KW-1185">Reference proteome</keyword>
<gene>
    <name evidence="2" type="ORF">EVOR1521_LOCUS10244</name>
</gene>
<proteinExistence type="predicted"/>
<feature type="region of interest" description="Disordered" evidence="1">
    <location>
        <begin position="117"/>
        <end position="148"/>
    </location>
</feature>
<accession>A0AA36I8G3</accession>
<comment type="caution">
    <text evidence="2">The sequence shown here is derived from an EMBL/GenBank/DDBJ whole genome shotgun (WGS) entry which is preliminary data.</text>
</comment>
<evidence type="ECO:0000313" key="3">
    <source>
        <dbReference type="Proteomes" id="UP001178507"/>
    </source>
</evidence>
<feature type="region of interest" description="Disordered" evidence="1">
    <location>
        <begin position="57"/>
        <end position="88"/>
    </location>
</feature>
<dbReference type="Proteomes" id="UP001178507">
    <property type="component" value="Unassembled WGS sequence"/>
</dbReference>
<evidence type="ECO:0000313" key="2">
    <source>
        <dbReference type="EMBL" id="CAJ1383007.1"/>
    </source>
</evidence>
<protein>
    <submittedName>
        <fullName evidence="2">Uncharacterized protein</fullName>
    </submittedName>
</protein>
<organism evidence="2 3">
    <name type="scientific">Effrenium voratum</name>
    <dbReference type="NCBI Taxonomy" id="2562239"/>
    <lineage>
        <taxon>Eukaryota</taxon>
        <taxon>Sar</taxon>
        <taxon>Alveolata</taxon>
        <taxon>Dinophyceae</taxon>
        <taxon>Suessiales</taxon>
        <taxon>Symbiodiniaceae</taxon>
        <taxon>Effrenium</taxon>
    </lineage>
</organism>
<reference evidence="2" key="1">
    <citation type="submission" date="2023-08" db="EMBL/GenBank/DDBJ databases">
        <authorList>
            <person name="Chen Y."/>
            <person name="Shah S."/>
            <person name="Dougan E. K."/>
            <person name="Thang M."/>
            <person name="Chan C."/>
        </authorList>
    </citation>
    <scope>NUCLEOTIDE SEQUENCE</scope>
</reference>